<proteinExistence type="predicted"/>
<evidence type="ECO:0000256" key="1">
    <source>
        <dbReference type="SAM" id="MobiDB-lite"/>
    </source>
</evidence>
<name>A0ABU3QKF8_9ACTN</name>
<reference evidence="2 3" key="1">
    <citation type="submission" date="2023-09" db="EMBL/GenBank/DDBJ databases">
        <title>Streptomyces sp. nov.: A antagonism against Alternaria gaisen Producing Streptochlin, Isolated from Tamarix root soil.</title>
        <authorList>
            <person name="Chen Y."/>
        </authorList>
    </citation>
    <scope>NUCLEOTIDE SEQUENCE [LARGE SCALE GENOMIC DNA]</scope>
    <source>
        <strain evidence="2 3">TRM76323</strain>
    </source>
</reference>
<comment type="caution">
    <text evidence="2">The sequence shown here is derived from an EMBL/GenBank/DDBJ whole genome shotgun (WGS) entry which is preliminary data.</text>
</comment>
<accession>A0ABU3QKF8</accession>
<dbReference type="Proteomes" id="UP001250181">
    <property type="component" value="Unassembled WGS sequence"/>
</dbReference>
<organism evidence="2 3">
    <name type="scientific">Streptomyces tamarix</name>
    <dbReference type="NCBI Taxonomy" id="3078565"/>
    <lineage>
        <taxon>Bacteria</taxon>
        <taxon>Bacillati</taxon>
        <taxon>Actinomycetota</taxon>
        <taxon>Actinomycetes</taxon>
        <taxon>Kitasatosporales</taxon>
        <taxon>Streptomycetaceae</taxon>
        <taxon>Streptomyces</taxon>
    </lineage>
</organism>
<gene>
    <name evidence="2" type="ORF">RND61_13815</name>
</gene>
<protein>
    <recommendedName>
        <fullName evidence="4">FXSXX-COOH protein</fullName>
    </recommendedName>
</protein>
<evidence type="ECO:0008006" key="4">
    <source>
        <dbReference type="Google" id="ProtNLM"/>
    </source>
</evidence>
<feature type="region of interest" description="Disordered" evidence="1">
    <location>
        <begin position="1"/>
        <end position="23"/>
    </location>
</feature>
<sequence>MDSPSHASPAAGTALSNDPDTGEVRLPVDLWDIDTLIGTTTLVLSQAEARQLLERLARVMDRTLPVAQRGRA</sequence>
<evidence type="ECO:0000313" key="2">
    <source>
        <dbReference type="EMBL" id="MDT9683141.1"/>
    </source>
</evidence>
<dbReference type="EMBL" id="JAWCTQ010000014">
    <property type="protein sequence ID" value="MDT9683141.1"/>
    <property type="molecule type" value="Genomic_DNA"/>
</dbReference>
<dbReference type="RefSeq" id="WP_315878217.1">
    <property type="nucleotide sequence ID" value="NZ_JAWCTQ010000014.1"/>
</dbReference>
<keyword evidence="3" id="KW-1185">Reference proteome</keyword>
<evidence type="ECO:0000313" key="3">
    <source>
        <dbReference type="Proteomes" id="UP001250181"/>
    </source>
</evidence>